<dbReference type="GO" id="GO:0018064">
    <property type="term" value="F:protein-L-histidine N-tele-methyltransferase activity"/>
    <property type="evidence" value="ECO:0007669"/>
    <property type="project" value="UniProtKB-EC"/>
</dbReference>
<evidence type="ECO:0000256" key="7">
    <source>
        <dbReference type="ARBA" id="ARBA00022691"/>
    </source>
</evidence>
<dbReference type="InterPro" id="IPR019410">
    <property type="entry name" value="Methyltransf_16"/>
</dbReference>
<dbReference type="AlphaFoldDB" id="A0A9P6QJI5"/>
<comment type="caution">
    <text evidence="11">The sequence shown here is derived from an EMBL/GenBank/DDBJ whole genome shotgun (WGS) entry which is preliminary data.</text>
</comment>
<protein>
    <recommendedName>
        <fullName evidence="3">protein-histidine N-methyltransferase</fullName>
        <ecNumber evidence="3">2.1.1.85</ecNumber>
    </recommendedName>
</protein>
<evidence type="ECO:0000256" key="3">
    <source>
        <dbReference type="ARBA" id="ARBA00012533"/>
    </source>
</evidence>
<evidence type="ECO:0000256" key="10">
    <source>
        <dbReference type="SAM" id="MobiDB-lite"/>
    </source>
</evidence>
<keyword evidence="4" id="KW-0963">Cytoplasm</keyword>
<dbReference type="GO" id="GO:0005737">
    <property type="term" value="C:cytoplasm"/>
    <property type="evidence" value="ECO:0007669"/>
    <property type="project" value="UniProtKB-SubCell"/>
</dbReference>
<feature type="compositionally biased region" description="Acidic residues" evidence="10">
    <location>
        <begin position="274"/>
        <end position="288"/>
    </location>
</feature>
<feature type="compositionally biased region" description="Acidic residues" evidence="10">
    <location>
        <begin position="244"/>
        <end position="253"/>
    </location>
</feature>
<evidence type="ECO:0000256" key="9">
    <source>
        <dbReference type="ARBA" id="ARBA00038126"/>
    </source>
</evidence>
<dbReference type="SUPFAM" id="SSF53335">
    <property type="entry name" value="S-adenosyl-L-methionine-dependent methyltransferases"/>
    <property type="match status" value="1"/>
</dbReference>
<proteinExistence type="inferred from homology"/>
<evidence type="ECO:0000256" key="8">
    <source>
        <dbReference type="ARBA" id="ARBA00023242"/>
    </source>
</evidence>
<keyword evidence="12" id="KW-1185">Reference proteome</keyword>
<dbReference type="PANTHER" id="PTHR14614">
    <property type="entry name" value="HEPATOCELLULAR CARCINOMA-ASSOCIATED ANTIGEN"/>
    <property type="match status" value="1"/>
</dbReference>
<sequence length="430" mass="48139">MERHNPRCADDLELDNDEQQQQQQDDLDISKPLSDLSMTDDQLVPAGLLNMDSTDFLRGLPSSIHYEQARIPYKHMAIAAASSLKDKSEGEGVVTLYKRNLEDVKFQMALEDEDLGAASETTAAKEQGGGEARAKTVTGPGGLEMLALADKSDLVKGVYEGGLKTWECALDLVAYLAENPENYDGKKVLELGCGSALPGIFVLTKSETVKVDFQDYNDQVLRLVTLPNILLNTCTRPDLQPAQPDDDEDSEDEKDAKKEKTERVDGEEAKKEDDGDEEEEEEEDEEMEMPEKDPNDFEGTELDLPAAEDEKRALLQHARDQSRLIRGDWSGFVDLMGIQEHDDSTKYDLILTSETIYAEENHQKLYQTIKRSLKKGGKAYVAAKSFYFGVGGDILSFQRLIEKDGAFNVRSVFSAQTFVRREILELTFKQ</sequence>
<evidence type="ECO:0000256" key="5">
    <source>
        <dbReference type="ARBA" id="ARBA00022603"/>
    </source>
</evidence>
<organism evidence="11 12">
    <name type="scientific">Actinomortierella ambigua</name>
    <dbReference type="NCBI Taxonomy" id="1343610"/>
    <lineage>
        <taxon>Eukaryota</taxon>
        <taxon>Fungi</taxon>
        <taxon>Fungi incertae sedis</taxon>
        <taxon>Mucoromycota</taxon>
        <taxon>Mortierellomycotina</taxon>
        <taxon>Mortierellomycetes</taxon>
        <taxon>Mortierellales</taxon>
        <taxon>Mortierellaceae</taxon>
        <taxon>Actinomortierella</taxon>
    </lineage>
</organism>
<dbReference type="GO" id="GO:0005634">
    <property type="term" value="C:nucleus"/>
    <property type="evidence" value="ECO:0007669"/>
    <property type="project" value="UniProtKB-SubCell"/>
</dbReference>
<dbReference type="InterPro" id="IPR029063">
    <property type="entry name" value="SAM-dependent_MTases_sf"/>
</dbReference>
<dbReference type="GO" id="GO:0032259">
    <property type="term" value="P:methylation"/>
    <property type="evidence" value="ECO:0007669"/>
    <property type="project" value="UniProtKB-KW"/>
</dbReference>
<dbReference type="EMBL" id="JAAAJB010000002">
    <property type="protein sequence ID" value="KAG0270629.1"/>
    <property type="molecule type" value="Genomic_DNA"/>
</dbReference>
<dbReference type="PANTHER" id="PTHR14614:SF39">
    <property type="entry name" value="HISTIDINE PROTEIN METHYLTRANSFERASE 1 HOMOLOG"/>
    <property type="match status" value="1"/>
</dbReference>
<feature type="region of interest" description="Disordered" evidence="10">
    <location>
        <begin position="234"/>
        <end position="301"/>
    </location>
</feature>
<name>A0A9P6QJI5_9FUNG</name>
<keyword evidence="7" id="KW-0949">S-adenosyl-L-methionine</keyword>
<dbReference type="Pfam" id="PF10294">
    <property type="entry name" value="Methyltransf_16"/>
    <property type="match status" value="1"/>
</dbReference>
<gene>
    <name evidence="11" type="primary">METTL18</name>
    <name evidence="11" type="ORF">DFQ27_002620</name>
</gene>
<keyword evidence="5 11" id="KW-0489">Methyltransferase</keyword>
<evidence type="ECO:0000256" key="2">
    <source>
        <dbReference type="ARBA" id="ARBA00004496"/>
    </source>
</evidence>
<evidence type="ECO:0000256" key="1">
    <source>
        <dbReference type="ARBA" id="ARBA00004123"/>
    </source>
</evidence>
<comment type="similarity">
    <text evidence="9">Belongs to the methyltransferase superfamily. METTL18 family.</text>
</comment>
<evidence type="ECO:0000313" key="12">
    <source>
        <dbReference type="Proteomes" id="UP000807716"/>
    </source>
</evidence>
<evidence type="ECO:0000256" key="6">
    <source>
        <dbReference type="ARBA" id="ARBA00022679"/>
    </source>
</evidence>
<dbReference type="Gene3D" id="3.40.50.150">
    <property type="entry name" value="Vaccinia Virus protein VP39"/>
    <property type="match status" value="1"/>
</dbReference>
<accession>A0A9P6QJI5</accession>
<evidence type="ECO:0000313" key="11">
    <source>
        <dbReference type="EMBL" id="KAG0270629.1"/>
    </source>
</evidence>
<reference evidence="11" key="1">
    <citation type="journal article" date="2020" name="Fungal Divers.">
        <title>Resolving the Mortierellaceae phylogeny through synthesis of multi-gene phylogenetics and phylogenomics.</title>
        <authorList>
            <person name="Vandepol N."/>
            <person name="Liber J."/>
            <person name="Desiro A."/>
            <person name="Na H."/>
            <person name="Kennedy M."/>
            <person name="Barry K."/>
            <person name="Grigoriev I.V."/>
            <person name="Miller A.N."/>
            <person name="O'Donnell K."/>
            <person name="Stajich J.E."/>
            <person name="Bonito G."/>
        </authorList>
    </citation>
    <scope>NUCLEOTIDE SEQUENCE</scope>
    <source>
        <strain evidence="11">BC1065</strain>
    </source>
</reference>
<dbReference type="Proteomes" id="UP000807716">
    <property type="component" value="Unassembled WGS sequence"/>
</dbReference>
<feature type="compositionally biased region" description="Basic and acidic residues" evidence="10">
    <location>
        <begin position="1"/>
        <end position="10"/>
    </location>
</feature>
<comment type="subcellular location">
    <subcellularLocation>
        <location evidence="2">Cytoplasm</location>
    </subcellularLocation>
    <subcellularLocation>
        <location evidence="1">Nucleus</location>
    </subcellularLocation>
</comment>
<dbReference type="OrthoDB" id="1723750at2759"/>
<keyword evidence="6" id="KW-0808">Transferase</keyword>
<keyword evidence="8" id="KW-0539">Nucleus</keyword>
<feature type="compositionally biased region" description="Basic and acidic residues" evidence="10">
    <location>
        <begin position="254"/>
        <end position="273"/>
    </location>
</feature>
<dbReference type="EC" id="2.1.1.85" evidence="3"/>
<evidence type="ECO:0000256" key="4">
    <source>
        <dbReference type="ARBA" id="ARBA00022490"/>
    </source>
</evidence>
<feature type="region of interest" description="Disordered" evidence="10">
    <location>
        <begin position="1"/>
        <end position="34"/>
    </location>
</feature>